<sequence length="102" mass="11618">MSNQTDVRTFLTPSSEDLRLLMEDGFWDVEYGRKHSVQLDSVIADASTKKGSSCSRRKVFKARGGKLKTDYDFLLRLQDERHIGLSSFEQIPIDMVGTFPTD</sequence>
<keyword evidence="2" id="KW-1185">Reference proteome</keyword>
<protein>
    <submittedName>
        <fullName evidence="3">Restriction endonuclease</fullName>
    </submittedName>
</protein>
<dbReference type="EMBL" id="UZAN01058819">
    <property type="protein sequence ID" value="VDP92148.1"/>
    <property type="molecule type" value="Genomic_DNA"/>
</dbReference>
<reference evidence="3" key="1">
    <citation type="submission" date="2016-06" db="UniProtKB">
        <authorList>
            <consortium name="WormBaseParasite"/>
        </authorList>
    </citation>
    <scope>IDENTIFICATION</scope>
</reference>
<evidence type="ECO:0000313" key="1">
    <source>
        <dbReference type="EMBL" id="VDP92148.1"/>
    </source>
</evidence>
<reference evidence="1 2" key="2">
    <citation type="submission" date="2018-11" db="EMBL/GenBank/DDBJ databases">
        <authorList>
            <consortium name="Pathogen Informatics"/>
        </authorList>
    </citation>
    <scope>NUCLEOTIDE SEQUENCE [LARGE SCALE GENOMIC DNA]</scope>
    <source>
        <strain evidence="1 2">Egypt</strain>
    </source>
</reference>
<accession>A0A183B6P0</accession>
<evidence type="ECO:0000313" key="2">
    <source>
        <dbReference type="Proteomes" id="UP000272942"/>
    </source>
</evidence>
<proteinExistence type="predicted"/>
<evidence type="ECO:0000313" key="3">
    <source>
        <dbReference type="WBParaSite" id="ECPE_0001491501-mRNA-1"/>
    </source>
</evidence>
<dbReference type="AlphaFoldDB" id="A0A183B6P0"/>
<dbReference type="WBParaSite" id="ECPE_0001491501-mRNA-1">
    <property type="protein sequence ID" value="ECPE_0001491501-mRNA-1"/>
    <property type="gene ID" value="ECPE_0001491501"/>
</dbReference>
<organism evidence="3">
    <name type="scientific">Echinostoma caproni</name>
    <dbReference type="NCBI Taxonomy" id="27848"/>
    <lineage>
        <taxon>Eukaryota</taxon>
        <taxon>Metazoa</taxon>
        <taxon>Spiralia</taxon>
        <taxon>Lophotrochozoa</taxon>
        <taxon>Platyhelminthes</taxon>
        <taxon>Trematoda</taxon>
        <taxon>Digenea</taxon>
        <taxon>Plagiorchiida</taxon>
        <taxon>Echinostomata</taxon>
        <taxon>Echinostomatoidea</taxon>
        <taxon>Echinostomatidae</taxon>
        <taxon>Echinostoma</taxon>
    </lineage>
</organism>
<name>A0A183B6P0_9TREM</name>
<gene>
    <name evidence="1" type="ORF">ECPE_LOCUS14876</name>
</gene>
<dbReference type="Proteomes" id="UP000272942">
    <property type="component" value="Unassembled WGS sequence"/>
</dbReference>
<dbReference type="OrthoDB" id="10036512at2759"/>